<accession>A0A0G4IZI3</accession>
<evidence type="ECO:0000313" key="5">
    <source>
        <dbReference type="Proteomes" id="UP000039324"/>
    </source>
</evidence>
<evidence type="ECO:0000313" key="6">
    <source>
        <dbReference type="Proteomes" id="UP000290189"/>
    </source>
</evidence>
<dbReference type="EMBL" id="CDSF01000101">
    <property type="protein sequence ID" value="CEP00758.1"/>
    <property type="molecule type" value="Genomic_DNA"/>
</dbReference>
<dbReference type="AlphaFoldDB" id="A0A0G4IZI3"/>
<feature type="compositionally biased region" description="Low complexity" evidence="1">
    <location>
        <begin position="386"/>
        <end position="400"/>
    </location>
</feature>
<evidence type="ECO:0000256" key="1">
    <source>
        <dbReference type="SAM" id="MobiDB-lite"/>
    </source>
</evidence>
<feature type="compositionally biased region" description="Low complexity" evidence="1">
    <location>
        <begin position="530"/>
        <end position="567"/>
    </location>
</feature>
<proteinExistence type="predicted"/>
<keyword evidence="5" id="KW-1185">Reference proteome</keyword>
<feature type="region of interest" description="Disordered" evidence="1">
    <location>
        <begin position="196"/>
        <end position="483"/>
    </location>
</feature>
<dbReference type="EMBL" id="OVEO01000002">
    <property type="protein sequence ID" value="SPQ93760.1"/>
    <property type="molecule type" value="Genomic_DNA"/>
</dbReference>
<feature type="region of interest" description="Disordered" evidence="1">
    <location>
        <begin position="95"/>
        <end position="142"/>
    </location>
</feature>
<feature type="compositionally biased region" description="Low complexity" evidence="1">
    <location>
        <begin position="282"/>
        <end position="296"/>
    </location>
</feature>
<dbReference type="InterPro" id="IPR018844">
    <property type="entry name" value="Dnt1-like_N"/>
</dbReference>
<feature type="compositionally biased region" description="Low complexity" evidence="1">
    <location>
        <begin position="441"/>
        <end position="465"/>
    </location>
</feature>
<keyword evidence="4" id="KW-0496">Mitochondrion</keyword>
<feature type="compositionally biased region" description="Basic and acidic residues" evidence="1">
    <location>
        <begin position="256"/>
        <end position="265"/>
    </location>
</feature>
<feature type="region of interest" description="Disordered" evidence="1">
    <location>
        <begin position="517"/>
        <end position="632"/>
    </location>
</feature>
<feature type="compositionally biased region" description="Low complexity" evidence="1">
    <location>
        <begin position="329"/>
        <end position="343"/>
    </location>
</feature>
<name>A0A0G4IZI3_PLABS</name>
<reference evidence="3 5" key="1">
    <citation type="submission" date="2015-02" db="EMBL/GenBank/DDBJ databases">
        <authorList>
            <person name="Chooi Y.-H."/>
        </authorList>
    </citation>
    <scope>NUCLEOTIDE SEQUENCE [LARGE SCALE GENOMIC DNA]</scope>
    <source>
        <strain evidence="3">E3</strain>
    </source>
</reference>
<feature type="compositionally biased region" description="Acidic residues" evidence="1">
    <location>
        <begin position="227"/>
        <end position="255"/>
    </location>
</feature>
<feature type="compositionally biased region" description="Low complexity" evidence="1">
    <location>
        <begin position="581"/>
        <end position="594"/>
    </location>
</feature>
<protein>
    <recommendedName>
        <fullName evidence="2">Nucleolar protein Dnt1-like N-terminal domain-containing protein</fullName>
    </recommendedName>
</protein>
<feature type="compositionally biased region" description="Basic residues" evidence="1">
    <location>
        <begin position="601"/>
        <end position="611"/>
    </location>
</feature>
<evidence type="ECO:0000259" key="2">
    <source>
        <dbReference type="Pfam" id="PF10407"/>
    </source>
</evidence>
<gene>
    <name evidence="3" type="ORF">PBRA_001813</name>
    <name evidence="4" type="ORF">PLBR_LOCUS975</name>
</gene>
<feature type="region of interest" description="Disordered" evidence="1">
    <location>
        <begin position="148"/>
        <end position="167"/>
    </location>
</feature>
<organism evidence="3 5">
    <name type="scientific">Plasmodiophora brassicae</name>
    <name type="common">Clubroot disease agent</name>
    <dbReference type="NCBI Taxonomy" id="37360"/>
    <lineage>
        <taxon>Eukaryota</taxon>
        <taxon>Sar</taxon>
        <taxon>Rhizaria</taxon>
        <taxon>Endomyxa</taxon>
        <taxon>Phytomyxea</taxon>
        <taxon>Plasmodiophorida</taxon>
        <taxon>Plasmodiophoridae</taxon>
        <taxon>Plasmodiophora</taxon>
    </lineage>
</organism>
<evidence type="ECO:0000313" key="4">
    <source>
        <dbReference type="EMBL" id="SPQ93760.1"/>
    </source>
</evidence>
<evidence type="ECO:0000313" key="3">
    <source>
        <dbReference type="EMBL" id="CEP00758.1"/>
    </source>
</evidence>
<dbReference type="OMA" id="TMTHEEP"/>
<dbReference type="Proteomes" id="UP000290189">
    <property type="component" value="Unassembled WGS sequence"/>
</dbReference>
<geneLocation type="mitochondrion" evidence="4"/>
<feature type="domain" description="Nucleolar protein Dnt1-like N-terminal" evidence="2">
    <location>
        <begin position="15"/>
        <end position="80"/>
    </location>
</feature>
<feature type="compositionally biased region" description="Basic and acidic residues" evidence="1">
    <location>
        <begin position="204"/>
        <end position="221"/>
    </location>
</feature>
<dbReference type="Pfam" id="PF10407">
    <property type="entry name" value="Cytokin_check_N"/>
    <property type="match status" value="1"/>
</dbReference>
<dbReference type="Proteomes" id="UP000039324">
    <property type="component" value="Unassembled WGS sequence"/>
</dbReference>
<sequence>MDGRRRLYVHYGVLRKFVQVVHKGDTVTDLCWTIASKAAVLYGESARGSCVRAIRDRHGFDVDPDDIVSDLFQDGDHVYVHDDCLAVRVADGLPRKRPKCDSQRHGAPDTAGRLAASERASSTHSALARDSAQLDPRDMSPVSAPALHERRAAQSDSPADQLPYMQPLPAAVPVPSFDVPSGNTIANRSVVDDVVTGTGNKQNVMDKDDVGERDVDHHDTSNVDMDNREDDSDDEDDDNDKNDVEEDVASDDEEEQKGIQDRSQDGDEDDSVEIIEVREPVSSPGSPTTPTRPCTSVDSVSDAHIVDGGYARADADAASQTDTSDDDSSTVSSSSALSSSSVEESGDDQSRCDTDHASGLASRSMMSCPNDEGVPVSDIAVDPDNDSSSSSSSSSDSCSSGDDDSDSDVDEDEGVRPPSDNGQGADAGSAPRADREQVGKAGSSTANTSGSDSDSSSSSSSSSSSGHDTGPVESAQAGGSPVEFGEFRALVNKKAQGPRQSTSAAGATLVASLARGTGTHKALVHADYRSSAAPATSPKQQPSSSSSSSSSASSGATDAGGQQQQPGSPAPQPMRQSVNLAFQALAAVAAPDAATGSGQRAARRNRHRPKQRAVPADKTTIASVLNARTAAK</sequence>
<reference evidence="4 6" key="2">
    <citation type="submission" date="2018-03" db="EMBL/GenBank/DDBJ databases">
        <authorList>
            <person name="Fogelqvist J."/>
        </authorList>
    </citation>
    <scope>NUCLEOTIDE SEQUENCE [LARGE SCALE GENOMIC DNA]</scope>
</reference>
<feature type="compositionally biased region" description="Acidic residues" evidence="1">
    <location>
        <begin position="401"/>
        <end position="413"/>
    </location>
</feature>